<dbReference type="NCBIfam" id="TIGR00334">
    <property type="entry name" value="5S_RNA_mat_M5"/>
    <property type="match status" value="1"/>
</dbReference>
<dbReference type="EMBL" id="UAVB01000001">
    <property type="protein sequence ID" value="SQA18505.1"/>
    <property type="molecule type" value="Genomic_DNA"/>
</dbReference>
<keyword evidence="8 11" id="KW-0378">Hydrolase</keyword>
<organism evidence="14 15">
    <name type="scientific">Streptococcus agalactiae</name>
    <dbReference type="NCBI Taxonomy" id="1311"/>
    <lineage>
        <taxon>Bacteria</taxon>
        <taxon>Bacillati</taxon>
        <taxon>Bacillota</taxon>
        <taxon>Bacilli</taxon>
        <taxon>Lactobacillales</taxon>
        <taxon>Streptococcaceae</taxon>
        <taxon>Streptococcus</taxon>
    </lineage>
</organism>
<dbReference type="CDD" id="cd01310">
    <property type="entry name" value="TatD_DNAse"/>
    <property type="match status" value="1"/>
</dbReference>
<dbReference type="GO" id="GO:0006364">
    <property type="term" value="P:rRNA processing"/>
    <property type="evidence" value="ECO:0007669"/>
    <property type="project" value="UniProtKB-UniRule"/>
</dbReference>
<sequence>MLQSYVIIIKINACSYDKQRKNNDMIKIFDTHTHLNVENFEGKIDEEINLASELGVTKMNVVGFDQDTISKSLELSSQYAQVYSTIGWHPTEAGSYDDNIESMIISHLENPKVIALGEIGLDYYWMEDPKDVQIEVFKRQIELSKKYNLPFVVHTRDALEDTYEVIKESGVGPFGGIMHSFSGSLEMAQKFIDLGMMISFSGVVTFKKALDVQEAARELPLDKILVETDAPYLAPVPKRGRENKTAYTRYVVEKIAELRGITVEEVAEATYQNAVRIFRLDEKIDIQEVIVVEGKDDTANLRRFYNVDTYETRGSAIDEDDLERIERLHNLRGVIIFTDPDYNGERIRKIIMKAIPTVRHAFLSRDEAKPGSKTKGRSLGVEHASFEDLQKALSKVTQYFDDEDNFDITQADLIRWRFITASDSRKRREYLGNQLRIGYSNGKQLLKRLRLFGVTKAEVEEVMEGYGG</sequence>
<feature type="domain" description="Toprim" evidence="13">
    <location>
        <begin position="287"/>
        <end position="370"/>
    </location>
</feature>
<dbReference type="GO" id="GO:0046872">
    <property type="term" value="F:metal ion binding"/>
    <property type="evidence" value="ECO:0007669"/>
    <property type="project" value="UniProtKB-KW"/>
</dbReference>
<dbReference type="Gene3D" id="3.20.20.140">
    <property type="entry name" value="Metal-dependent hydrolases"/>
    <property type="match status" value="1"/>
</dbReference>
<evidence type="ECO:0000256" key="2">
    <source>
        <dbReference type="ARBA" id="ARBA00022517"/>
    </source>
</evidence>
<dbReference type="GO" id="GO:0043822">
    <property type="term" value="F:ribonuclease M5 activity"/>
    <property type="evidence" value="ECO:0007669"/>
    <property type="project" value="UniProtKB-UniRule"/>
</dbReference>
<dbReference type="SUPFAM" id="SSF51556">
    <property type="entry name" value="Metallo-dependent hydrolases"/>
    <property type="match status" value="1"/>
</dbReference>
<reference evidence="14 15" key="1">
    <citation type="submission" date="2018-06" db="EMBL/GenBank/DDBJ databases">
        <authorList>
            <consortium name="Pathogen Informatics"/>
            <person name="Doyle S."/>
        </authorList>
    </citation>
    <scope>NUCLEOTIDE SEQUENCE [LARGE SCALE GENOMIC DNA]</scope>
    <source>
        <strain evidence="14 15">NCTC8181</strain>
    </source>
</reference>
<keyword evidence="5" id="KW-0479">Metal-binding</keyword>
<dbReference type="GO" id="GO:0005829">
    <property type="term" value="C:cytosol"/>
    <property type="evidence" value="ECO:0007669"/>
    <property type="project" value="TreeGrafter"/>
</dbReference>
<dbReference type="PANTHER" id="PTHR46124:SF2">
    <property type="entry name" value="D-AMINOACYL-TRNA DEACYLASE"/>
    <property type="match status" value="1"/>
</dbReference>
<dbReference type="FunFam" id="3.20.20.140:FF:000005">
    <property type="entry name" value="TatD family hydrolase"/>
    <property type="match status" value="1"/>
</dbReference>
<dbReference type="InterPro" id="IPR025156">
    <property type="entry name" value="RNase_M5_C"/>
</dbReference>
<dbReference type="HAMAP" id="MF_01469">
    <property type="entry name" value="RNase_M5"/>
    <property type="match status" value="1"/>
</dbReference>
<evidence type="ECO:0000256" key="8">
    <source>
        <dbReference type="ARBA" id="ARBA00022801"/>
    </source>
</evidence>
<evidence type="ECO:0000259" key="13">
    <source>
        <dbReference type="PROSITE" id="PS50880"/>
    </source>
</evidence>
<evidence type="ECO:0000256" key="7">
    <source>
        <dbReference type="ARBA" id="ARBA00022759"/>
    </source>
</evidence>
<keyword evidence="2 11" id="KW-0690">Ribosome biogenesis</keyword>
<evidence type="ECO:0000256" key="11">
    <source>
        <dbReference type="HAMAP-Rule" id="MF_01469"/>
    </source>
</evidence>
<dbReference type="GO" id="GO:0019843">
    <property type="term" value="F:rRNA binding"/>
    <property type="evidence" value="ECO:0007669"/>
    <property type="project" value="UniProtKB-KW"/>
</dbReference>
<dbReference type="Pfam" id="PF13331">
    <property type="entry name" value="DUF4093"/>
    <property type="match status" value="1"/>
</dbReference>
<evidence type="ECO:0000313" key="15">
    <source>
        <dbReference type="Proteomes" id="UP000250200"/>
    </source>
</evidence>
<protein>
    <recommendedName>
        <fullName evidence="11 12">Ribonuclease M5</fullName>
        <ecNumber evidence="11 12">3.1.26.8</ecNumber>
    </recommendedName>
    <alternativeName>
        <fullName evidence="11">RNase M5</fullName>
    </alternativeName>
    <alternativeName>
        <fullName evidence="11">Ribosomal RNA terminal maturase M5</fullName>
    </alternativeName>
</protein>
<dbReference type="Pfam" id="PF01751">
    <property type="entry name" value="Toprim"/>
    <property type="match status" value="1"/>
</dbReference>
<dbReference type="InterPro" id="IPR004466">
    <property type="entry name" value="RNase_M5"/>
</dbReference>
<evidence type="ECO:0000256" key="6">
    <source>
        <dbReference type="ARBA" id="ARBA00022730"/>
    </source>
</evidence>
<keyword evidence="1 11" id="KW-0963">Cytoplasm</keyword>
<keyword evidence="3 11" id="KW-0698">rRNA processing</keyword>
<dbReference type="Gene3D" id="3.40.1360.10">
    <property type="match status" value="1"/>
</dbReference>
<keyword evidence="4 11" id="KW-0540">Nuclease</keyword>
<dbReference type="InterPro" id="IPR032466">
    <property type="entry name" value="Metal_Hydrolase"/>
</dbReference>
<dbReference type="GO" id="GO:0004536">
    <property type="term" value="F:DNA nuclease activity"/>
    <property type="evidence" value="ECO:0007669"/>
    <property type="project" value="InterPro"/>
</dbReference>
<keyword evidence="6 11" id="KW-0699">rRNA-binding</keyword>
<evidence type="ECO:0000313" key="14">
    <source>
        <dbReference type="EMBL" id="SQA18505.1"/>
    </source>
</evidence>
<dbReference type="AlphaFoldDB" id="A0A7Z7P4H7"/>
<proteinExistence type="inferred from homology"/>
<dbReference type="CDD" id="cd01027">
    <property type="entry name" value="TOPRIM_RNase_M5_like"/>
    <property type="match status" value="1"/>
</dbReference>
<evidence type="ECO:0000256" key="3">
    <source>
        <dbReference type="ARBA" id="ARBA00022552"/>
    </source>
</evidence>
<evidence type="ECO:0000256" key="5">
    <source>
        <dbReference type="ARBA" id="ARBA00022723"/>
    </source>
</evidence>
<dbReference type="InterPro" id="IPR001130">
    <property type="entry name" value="TatD-like"/>
</dbReference>
<dbReference type="FunFam" id="3.40.1360.10:FF:000006">
    <property type="entry name" value="Ribonuclease M5"/>
    <property type="match status" value="1"/>
</dbReference>
<dbReference type="PROSITE" id="PS50880">
    <property type="entry name" value="TOPRIM"/>
    <property type="match status" value="1"/>
</dbReference>
<dbReference type="EC" id="3.1.26.8" evidence="11 12"/>
<evidence type="ECO:0000256" key="1">
    <source>
        <dbReference type="ARBA" id="ARBA00022490"/>
    </source>
</evidence>
<gene>
    <name evidence="14" type="primary">ycfH</name>
    <name evidence="11" type="synonym">rnmV</name>
    <name evidence="14" type="ORF">NCTC8181_01554</name>
</gene>
<comment type="similarity">
    <text evidence="11">Belongs to the ribonuclease M5 family.</text>
</comment>
<keyword evidence="10 11" id="KW-0694">RNA-binding</keyword>
<dbReference type="InterPro" id="IPR034141">
    <property type="entry name" value="TOPRIM_RNase_M5-like"/>
</dbReference>
<dbReference type="PROSITE" id="PS01091">
    <property type="entry name" value="TATD_3"/>
    <property type="match status" value="1"/>
</dbReference>
<comment type="caution">
    <text evidence="14">The sequence shown here is derived from an EMBL/GenBank/DDBJ whole genome shotgun (WGS) entry which is preliminary data.</text>
</comment>
<evidence type="ECO:0000256" key="12">
    <source>
        <dbReference type="NCBIfam" id="TIGR00334"/>
    </source>
</evidence>
<evidence type="ECO:0000256" key="10">
    <source>
        <dbReference type="ARBA" id="ARBA00022884"/>
    </source>
</evidence>
<dbReference type="InterPro" id="IPR015991">
    <property type="entry name" value="TatD/YcfH-like"/>
</dbReference>
<comment type="catalytic activity">
    <reaction evidence="11">
        <text>Endonucleolytic cleavage of RNA, removing 21 and 42 nucleotides, respectively, from the 5'- and 3'-termini of a 5S-rRNA precursor.</text>
        <dbReference type="EC" id="3.1.26.8"/>
    </reaction>
</comment>
<keyword evidence="9" id="KW-0460">Magnesium</keyword>
<dbReference type="SMART" id="SM00493">
    <property type="entry name" value="TOPRIM"/>
    <property type="match status" value="1"/>
</dbReference>
<dbReference type="NCBIfam" id="TIGR00010">
    <property type="entry name" value="YchF/TatD family DNA exonuclease"/>
    <property type="match status" value="1"/>
</dbReference>
<evidence type="ECO:0000256" key="9">
    <source>
        <dbReference type="ARBA" id="ARBA00022842"/>
    </source>
</evidence>
<comment type="function">
    <text evidence="11">Required for correct processing of both the 5' and 3' ends of 5S rRNA precursor. Cleaves both sides of a double-stranded region yielding mature 5S rRNA in one step.</text>
</comment>
<comment type="subcellular location">
    <subcellularLocation>
        <location evidence="11">Cytoplasm</location>
    </subcellularLocation>
</comment>
<dbReference type="PANTHER" id="PTHR46124">
    <property type="entry name" value="D-AMINOACYL-TRNA DEACYLASE"/>
    <property type="match status" value="1"/>
</dbReference>
<evidence type="ECO:0000256" key="4">
    <source>
        <dbReference type="ARBA" id="ARBA00022722"/>
    </source>
</evidence>
<dbReference type="InterPro" id="IPR018228">
    <property type="entry name" value="DNase_TatD-rel_CS"/>
</dbReference>
<dbReference type="Proteomes" id="UP000250200">
    <property type="component" value="Unassembled WGS sequence"/>
</dbReference>
<dbReference type="SUPFAM" id="SSF110455">
    <property type="entry name" value="Toprim domain"/>
    <property type="match status" value="1"/>
</dbReference>
<dbReference type="Pfam" id="PF01026">
    <property type="entry name" value="TatD_DNase"/>
    <property type="match status" value="1"/>
</dbReference>
<name>A0A7Z7P4H7_STRAG</name>
<accession>A0A7Z7P4H7</accession>
<dbReference type="InterPro" id="IPR006171">
    <property type="entry name" value="TOPRIM_dom"/>
</dbReference>
<keyword evidence="7 11" id="KW-0255">Endonuclease</keyword>
<dbReference type="PROSITE" id="PS01137">
    <property type="entry name" value="TATD_1"/>
    <property type="match status" value="1"/>
</dbReference>